<keyword evidence="5" id="KW-1185">Reference proteome</keyword>
<accession>A0A2N5N307</accession>
<feature type="transmembrane region" description="Helical" evidence="2">
    <location>
        <begin position="227"/>
        <end position="252"/>
    </location>
</feature>
<gene>
    <name evidence="4" type="ORF">B8V81_3149</name>
</gene>
<evidence type="ECO:0000256" key="1">
    <source>
        <dbReference type="SAM" id="MobiDB-lite"/>
    </source>
</evidence>
<feature type="region of interest" description="Disordered" evidence="1">
    <location>
        <begin position="301"/>
        <end position="340"/>
    </location>
</feature>
<keyword evidence="2" id="KW-0812">Transmembrane</keyword>
<dbReference type="AlphaFoldDB" id="A0A2N5N307"/>
<feature type="transmembrane region" description="Helical" evidence="2">
    <location>
        <begin position="264"/>
        <end position="282"/>
    </location>
</feature>
<organism evidence="4 5">
    <name type="scientific">Paenibacillus pasadenensis</name>
    <dbReference type="NCBI Taxonomy" id="217090"/>
    <lineage>
        <taxon>Bacteria</taxon>
        <taxon>Bacillati</taxon>
        <taxon>Bacillota</taxon>
        <taxon>Bacilli</taxon>
        <taxon>Bacillales</taxon>
        <taxon>Paenibacillaceae</taxon>
        <taxon>Paenibacillus</taxon>
    </lineage>
</organism>
<dbReference type="InterPro" id="IPR018476">
    <property type="entry name" value="GlyceroP-diester-Pdiesterase_M"/>
</dbReference>
<dbReference type="EMBL" id="NFEZ01000004">
    <property type="protein sequence ID" value="PLT44718.1"/>
    <property type="molecule type" value="Genomic_DNA"/>
</dbReference>
<proteinExistence type="predicted"/>
<evidence type="ECO:0000313" key="4">
    <source>
        <dbReference type="EMBL" id="PLT44718.1"/>
    </source>
</evidence>
<comment type="caution">
    <text evidence="4">The sequence shown here is derived from an EMBL/GenBank/DDBJ whole genome shotgun (WGS) entry which is preliminary data.</text>
</comment>
<feature type="transmembrane region" description="Helical" evidence="2">
    <location>
        <begin position="174"/>
        <end position="198"/>
    </location>
</feature>
<feature type="transmembrane region" description="Helical" evidence="2">
    <location>
        <begin position="135"/>
        <end position="162"/>
    </location>
</feature>
<reference evidence="4 5" key="1">
    <citation type="submission" date="2017-05" db="EMBL/GenBank/DDBJ databases">
        <title>Functional genome analysis of Paenibacillus pasadenensis strain R16: insights on endophytic life style and antifungal activity.</title>
        <authorList>
            <person name="Passera A."/>
            <person name="Marcolungo L."/>
            <person name="Casati P."/>
            <person name="Brasca M."/>
            <person name="Quaglino F."/>
            <person name="Delledonne M."/>
        </authorList>
    </citation>
    <scope>NUCLEOTIDE SEQUENCE [LARGE SCALE GENOMIC DNA]</scope>
    <source>
        <strain evidence="4 5">R16</strain>
    </source>
</reference>
<feature type="transmembrane region" description="Helical" evidence="2">
    <location>
        <begin position="21"/>
        <end position="41"/>
    </location>
</feature>
<evidence type="ECO:0000259" key="3">
    <source>
        <dbReference type="Pfam" id="PF10110"/>
    </source>
</evidence>
<feature type="domain" description="Glycerophosphoryl diester phosphodiesterase membrane" evidence="3">
    <location>
        <begin position="185"/>
        <end position="264"/>
    </location>
</feature>
<keyword evidence="2" id="KW-0472">Membrane</keyword>
<protein>
    <submittedName>
        <fullName evidence="4">Putative integral membrane protein</fullName>
    </submittedName>
</protein>
<keyword evidence="2" id="KW-1133">Transmembrane helix</keyword>
<sequence length="340" mass="35714">MGIGRILDRSFQLYRTHFTTLAIIMLALYGPMAIVSMALATDSSNTTSGLMDTIRNGGIDGYLQSIESGEGAGLSGGAVLAMLLGFVLMLLLGPVSVAAIVHLVQAHLRGEEIPSAGELLKKGFRRLWPLTGSTLLYGIIMLGLYLLVVVAFAFAVGILFAAALSGTDAGAGPAMLLLVPAVIGVLLLITFFAVRWAFYLPFVALNESGTGVGASWRLTKGSFWRLLLLYLVLWILLAIFTGVLSLGSAAIFGGGVLNSLVDSLVSILIGSLWVLPYAIAFFDLRVRREGWGLETLLDGAQPYGGQTPPPPPAGWGGGYGAPDRTDRSDEGGSSGDGPRP</sequence>
<dbReference type="Proteomes" id="UP000234789">
    <property type="component" value="Unassembled WGS sequence"/>
</dbReference>
<evidence type="ECO:0000313" key="5">
    <source>
        <dbReference type="Proteomes" id="UP000234789"/>
    </source>
</evidence>
<feature type="transmembrane region" description="Helical" evidence="2">
    <location>
        <begin position="78"/>
        <end position="104"/>
    </location>
</feature>
<dbReference type="Pfam" id="PF10110">
    <property type="entry name" value="GPDPase_memb"/>
    <property type="match status" value="1"/>
</dbReference>
<evidence type="ECO:0000256" key="2">
    <source>
        <dbReference type="SAM" id="Phobius"/>
    </source>
</evidence>
<name>A0A2N5N307_9BACL</name>